<evidence type="ECO:0000313" key="6">
    <source>
        <dbReference type="Proteomes" id="UP000612362"/>
    </source>
</evidence>
<dbReference type="CDD" id="cd00293">
    <property type="entry name" value="USP-like"/>
    <property type="match status" value="2"/>
</dbReference>
<dbReference type="InterPro" id="IPR006015">
    <property type="entry name" value="Universal_stress_UspA"/>
</dbReference>
<dbReference type="InterPro" id="IPR014729">
    <property type="entry name" value="Rossmann-like_a/b/a_fold"/>
</dbReference>
<dbReference type="Gene3D" id="3.40.50.12370">
    <property type="match status" value="1"/>
</dbReference>
<dbReference type="PRINTS" id="PR01438">
    <property type="entry name" value="UNVRSLSTRESS"/>
</dbReference>
<dbReference type="Gene3D" id="3.40.50.620">
    <property type="entry name" value="HUPs"/>
    <property type="match status" value="1"/>
</dbReference>
<dbReference type="PANTHER" id="PTHR46268">
    <property type="entry name" value="STRESS RESPONSE PROTEIN NHAX"/>
    <property type="match status" value="1"/>
</dbReference>
<evidence type="ECO:0000313" key="5">
    <source>
        <dbReference type="EMBL" id="GHO48710.1"/>
    </source>
</evidence>
<comment type="caution">
    <text evidence="5">The sequence shown here is derived from an EMBL/GenBank/DDBJ whole genome shotgun (WGS) entry which is preliminary data.</text>
</comment>
<dbReference type="RefSeq" id="WP_220197887.1">
    <property type="nucleotide sequence ID" value="NZ_BNJF01000004.1"/>
</dbReference>
<evidence type="ECO:0000256" key="1">
    <source>
        <dbReference type="ARBA" id="ARBA00008791"/>
    </source>
</evidence>
<reference evidence="5" key="1">
    <citation type="submission" date="2020-10" db="EMBL/GenBank/DDBJ databases">
        <title>Taxonomic study of unclassified bacteria belonging to the class Ktedonobacteria.</title>
        <authorList>
            <person name="Yabe S."/>
            <person name="Wang C.M."/>
            <person name="Zheng Y."/>
            <person name="Sakai Y."/>
            <person name="Cavaletti L."/>
            <person name="Monciardini P."/>
            <person name="Donadio S."/>
        </authorList>
    </citation>
    <scope>NUCLEOTIDE SEQUENCE</scope>
    <source>
        <strain evidence="5">SOSP1-1</strain>
    </source>
</reference>
<accession>A0A8J3MXL8</accession>
<dbReference type="EMBL" id="BNJF01000004">
    <property type="protein sequence ID" value="GHO48710.1"/>
    <property type="molecule type" value="Genomic_DNA"/>
</dbReference>
<dbReference type="AlphaFoldDB" id="A0A8J3MXL8"/>
<gene>
    <name evidence="5" type="ORF">KSX_68730</name>
</gene>
<dbReference type="InterPro" id="IPR006016">
    <property type="entry name" value="UspA"/>
</dbReference>
<evidence type="ECO:0000256" key="3">
    <source>
        <dbReference type="ARBA" id="ARBA00022840"/>
    </source>
</evidence>
<protein>
    <recommendedName>
        <fullName evidence="4">UspA domain-containing protein</fullName>
    </recommendedName>
</protein>
<sequence length="328" mass="36118">MFHRLLVPLDESEQSEQALPVAARLAHVWGGDMLLLEVVPMPIEFGPFWGDPPPLVQQAMRTDKAQANTYLSRIIHSEPIASVRTETKTVFGQPASMILTTIQEQHIDLLVMTSHGRSGLSRWVLGSVAEKVARQAPIPVLVLHAYTVLQRPNTSDHSLRALIALDGSPAAEAAIAPATQVIRALASPEQAHLHLLHVLPMASARNRSARQEQKAGAYLQQVSERLQYEQSKEPILNVSWSLTFGQDVAETLLKTAEEGIQREKSRPVPAYDLLALTTHGWGGFPPWGLGSISERLLRTRSTCPLLLVRSPEMSSPIHLYPSSHQPSL</sequence>
<organism evidence="5 6">
    <name type="scientific">Ktedonospora formicarum</name>
    <dbReference type="NCBI Taxonomy" id="2778364"/>
    <lineage>
        <taxon>Bacteria</taxon>
        <taxon>Bacillati</taxon>
        <taxon>Chloroflexota</taxon>
        <taxon>Ktedonobacteria</taxon>
        <taxon>Ktedonobacterales</taxon>
        <taxon>Ktedonobacteraceae</taxon>
        <taxon>Ktedonospora</taxon>
    </lineage>
</organism>
<dbReference type="Proteomes" id="UP000612362">
    <property type="component" value="Unassembled WGS sequence"/>
</dbReference>
<keyword evidence="6" id="KW-1185">Reference proteome</keyword>
<proteinExistence type="inferred from homology"/>
<dbReference type="GO" id="GO:0005524">
    <property type="term" value="F:ATP binding"/>
    <property type="evidence" value="ECO:0007669"/>
    <property type="project" value="UniProtKB-KW"/>
</dbReference>
<name>A0A8J3MXL8_9CHLR</name>
<dbReference type="SUPFAM" id="SSF52402">
    <property type="entry name" value="Adenine nucleotide alpha hydrolases-like"/>
    <property type="match status" value="2"/>
</dbReference>
<dbReference type="Pfam" id="PF00582">
    <property type="entry name" value="Usp"/>
    <property type="match status" value="2"/>
</dbReference>
<keyword evidence="3" id="KW-0067">ATP-binding</keyword>
<keyword evidence="2" id="KW-0547">Nucleotide-binding</keyword>
<feature type="domain" description="UspA" evidence="4">
    <location>
        <begin position="1"/>
        <end position="144"/>
    </location>
</feature>
<dbReference type="PANTHER" id="PTHR46268:SF27">
    <property type="entry name" value="UNIVERSAL STRESS PROTEIN RV2623"/>
    <property type="match status" value="1"/>
</dbReference>
<evidence type="ECO:0000256" key="2">
    <source>
        <dbReference type="ARBA" id="ARBA00022741"/>
    </source>
</evidence>
<evidence type="ECO:0000259" key="4">
    <source>
        <dbReference type="Pfam" id="PF00582"/>
    </source>
</evidence>
<feature type="domain" description="UspA" evidence="4">
    <location>
        <begin position="160"/>
        <end position="309"/>
    </location>
</feature>
<comment type="similarity">
    <text evidence="1">Belongs to the universal stress protein A family.</text>
</comment>